<dbReference type="OrthoDB" id="9785929at2"/>
<dbReference type="GO" id="GO:0006307">
    <property type="term" value="P:DNA alkylation repair"/>
    <property type="evidence" value="ECO:0007669"/>
    <property type="project" value="TreeGrafter"/>
</dbReference>
<protein>
    <recommendedName>
        <fullName evidence="3">DNA-3-methyladenine glycosylase II</fullName>
        <ecNumber evidence="3">3.2.2.21</ecNumber>
    </recommendedName>
</protein>
<dbReference type="InterPro" id="IPR000035">
    <property type="entry name" value="Alkylbase_DNA_glycsylse_CS"/>
</dbReference>
<dbReference type="InterPro" id="IPR051912">
    <property type="entry name" value="Alkylbase_DNA_Glycosylase/TA"/>
</dbReference>
<dbReference type="InterPro" id="IPR011257">
    <property type="entry name" value="DNA_glycosylase"/>
</dbReference>
<evidence type="ECO:0000256" key="4">
    <source>
        <dbReference type="ARBA" id="ARBA00022763"/>
    </source>
</evidence>
<evidence type="ECO:0000256" key="1">
    <source>
        <dbReference type="ARBA" id="ARBA00000086"/>
    </source>
</evidence>
<dbReference type="EMBL" id="JFZB01000037">
    <property type="protein sequence ID" value="KFI24697.1"/>
    <property type="molecule type" value="Genomic_DNA"/>
</dbReference>
<dbReference type="Pfam" id="PF00730">
    <property type="entry name" value="HhH-GPD"/>
    <property type="match status" value="1"/>
</dbReference>
<reference evidence="7 8" key="1">
    <citation type="submission" date="2014-03" db="EMBL/GenBank/DDBJ databases">
        <title>Genome of Paenirhodobacter enshiensis DW2-9.</title>
        <authorList>
            <person name="Wang D."/>
            <person name="Wang G."/>
        </authorList>
    </citation>
    <scope>NUCLEOTIDE SEQUENCE [LARGE SCALE GENOMIC DNA]</scope>
    <source>
        <strain evidence="7 8">DW2-9</strain>
    </source>
</reference>
<name>A0A086XRP7_9RHOB</name>
<dbReference type="AlphaFoldDB" id="A0A086XRP7"/>
<gene>
    <name evidence="7" type="ORF">CG50_08210</name>
</gene>
<accession>A0A086XRP7</accession>
<comment type="similarity">
    <text evidence="2">Belongs to the alkylbase DNA glycosidase AlkA family.</text>
</comment>
<proteinExistence type="inferred from homology"/>
<organism evidence="7 8">
    <name type="scientific">Paenirhodobacter enshiensis</name>
    <dbReference type="NCBI Taxonomy" id="1105367"/>
    <lineage>
        <taxon>Bacteria</taxon>
        <taxon>Pseudomonadati</taxon>
        <taxon>Pseudomonadota</taxon>
        <taxon>Alphaproteobacteria</taxon>
        <taxon>Rhodobacterales</taxon>
        <taxon>Rhodobacter group</taxon>
        <taxon>Paenirhodobacter</taxon>
    </lineage>
</organism>
<dbReference type="GO" id="GO:0005737">
    <property type="term" value="C:cytoplasm"/>
    <property type="evidence" value="ECO:0007669"/>
    <property type="project" value="TreeGrafter"/>
</dbReference>
<dbReference type="GO" id="GO:0032993">
    <property type="term" value="C:protein-DNA complex"/>
    <property type="evidence" value="ECO:0007669"/>
    <property type="project" value="TreeGrafter"/>
</dbReference>
<keyword evidence="4" id="KW-0227">DNA damage</keyword>
<dbReference type="CDD" id="cd00056">
    <property type="entry name" value="ENDO3c"/>
    <property type="match status" value="1"/>
</dbReference>
<evidence type="ECO:0000313" key="8">
    <source>
        <dbReference type="Proteomes" id="UP000028824"/>
    </source>
</evidence>
<comment type="catalytic activity">
    <reaction evidence="1">
        <text>Hydrolysis of alkylated DNA, releasing 3-methyladenine, 3-methylguanine, 7-methylguanine and 7-methyladenine.</text>
        <dbReference type="EC" id="3.2.2.21"/>
    </reaction>
</comment>
<dbReference type="STRING" id="1105367.CG50_08210"/>
<comment type="caution">
    <text evidence="7">The sequence shown here is derived from an EMBL/GenBank/DDBJ whole genome shotgun (WGS) entry which is preliminary data.</text>
</comment>
<dbReference type="SMART" id="SM00478">
    <property type="entry name" value="ENDO3c"/>
    <property type="match status" value="1"/>
</dbReference>
<dbReference type="eggNOG" id="COG0122">
    <property type="taxonomic scope" value="Bacteria"/>
</dbReference>
<dbReference type="RefSeq" id="WP_051910009.1">
    <property type="nucleotide sequence ID" value="NZ_JFZB01000037.1"/>
</dbReference>
<dbReference type="EC" id="3.2.2.21" evidence="3"/>
<sequence length="210" mass="22843">MTGRIVASDADVAEGMVWLAAREPRFARVAALTGPWPLRRREDGFGALRDAIIGQQVSTASASAIRGRVIAAGFDTPEAISAADDEALRGCGLSRQKLRYLRALAGAGIDFDALRTLPDETVMEVLLPLPGIGRWTVEMYLIFALGRADVFAVDDLALAEGARMLFDLPERPKGRVFARLAEDWSPWRAVAARGLWAYYAAMKQREGVAP</sequence>
<feature type="domain" description="HhH-GPD" evidence="6">
    <location>
        <begin position="53"/>
        <end position="201"/>
    </location>
</feature>
<dbReference type="PROSITE" id="PS00516">
    <property type="entry name" value="ALKYLBASE_DNA_GLYCOS"/>
    <property type="match status" value="1"/>
</dbReference>
<evidence type="ECO:0000313" key="7">
    <source>
        <dbReference type="EMBL" id="KFI24697.1"/>
    </source>
</evidence>
<dbReference type="Proteomes" id="UP000028824">
    <property type="component" value="Unassembled WGS sequence"/>
</dbReference>
<keyword evidence="5" id="KW-0234">DNA repair</keyword>
<keyword evidence="8" id="KW-1185">Reference proteome</keyword>
<dbReference type="PANTHER" id="PTHR43003:SF5">
    <property type="entry name" value="DNA-3-METHYLADENINE GLYCOSYLASE"/>
    <property type="match status" value="1"/>
</dbReference>
<dbReference type="GO" id="GO:0043916">
    <property type="term" value="F:DNA-7-methylguanine glycosylase activity"/>
    <property type="evidence" value="ECO:0007669"/>
    <property type="project" value="TreeGrafter"/>
</dbReference>
<evidence type="ECO:0000259" key="6">
    <source>
        <dbReference type="SMART" id="SM00478"/>
    </source>
</evidence>
<dbReference type="GO" id="GO:0006285">
    <property type="term" value="P:base-excision repair, AP site formation"/>
    <property type="evidence" value="ECO:0007669"/>
    <property type="project" value="TreeGrafter"/>
</dbReference>
<evidence type="ECO:0000256" key="2">
    <source>
        <dbReference type="ARBA" id="ARBA00010817"/>
    </source>
</evidence>
<dbReference type="Gene3D" id="1.10.340.30">
    <property type="entry name" value="Hypothetical protein, domain 2"/>
    <property type="match status" value="1"/>
</dbReference>
<evidence type="ECO:0000256" key="5">
    <source>
        <dbReference type="ARBA" id="ARBA00023204"/>
    </source>
</evidence>
<dbReference type="GO" id="GO:0008725">
    <property type="term" value="F:DNA-3-methyladenine glycosylase activity"/>
    <property type="evidence" value="ECO:0007669"/>
    <property type="project" value="TreeGrafter"/>
</dbReference>
<dbReference type="PANTHER" id="PTHR43003">
    <property type="entry name" value="DNA-3-METHYLADENINE GLYCOSYLASE"/>
    <property type="match status" value="1"/>
</dbReference>
<dbReference type="InterPro" id="IPR003265">
    <property type="entry name" value="HhH-GPD_domain"/>
</dbReference>
<dbReference type="GO" id="GO:0032131">
    <property type="term" value="F:alkylated DNA binding"/>
    <property type="evidence" value="ECO:0007669"/>
    <property type="project" value="TreeGrafter"/>
</dbReference>
<dbReference type="SUPFAM" id="SSF48150">
    <property type="entry name" value="DNA-glycosylase"/>
    <property type="match status" value="1"/>
</dbReference>
<dbReference type="Gene3D" id="1.10.1670.40">
    <property type="match status" value="1"/>
</dbReference>
<evidence type="ECO:0000256" key="3">
    <source>
        <dbReference type="ARBA" id="ARBA00012000"/>
    </source>
</evidence>